<dbReference type="Pfam" id="PF01302">
    <property type="entry name" value="CAP_GLY"/>
    <property type="match status" value="1"/>
</dbReference>
<feature type="region of interest" description="Disordered" evidence="1">
    <location>
        <begin position="114"/>
        <end position="159"/>
    </location>
</feature>
<feature type="non-terminal residue" evidence="3">
    <location>
        <position position="159"/>
    </location>
</feature>
<dbReference type="AlphaFoldDB" id="A0A7K7XUR4"/>
<comment type="caution">
    <text evidence="3">The sequence shown here is derived from an EMBL/GenBank/DDBJ whole genome shotgun (WGS) entry which is preliminary data.</text>
</comment>
<dbReference type="Proteomes" id="UP000586926">
    <property type="component" value="Unassembled WGS sequence"/>
</dbReference>
<dbReference type="GO" id="GO:0008017">
    <property type="term" value="F:microtubule binding"/>
    <property type="evidence" value="ECO:0007669"/>
    <property type="project" value="InterPro"/>
</dbReference>
<dbReference type="Gene3D" id="2.30.30.190">
    <property type="entry name" value="CAP Gly-rich-like domain"/>
    <property type="match status" value="1"/>
</dbReference>
<dbReference type="PANTHER" id="PTHR13958">
    <property type="entry name" value="CENTROSOME-ASSOCIATED PROTEIN 350"/>
    <property type="match status" value="1"/>
</dbReference>
<proteinExistence type="predicted"/>
<evidence type="ECO:0000313" key="4">
    <source>
        <dbReference type="Proteomes" id="UP000586926"/>
    </source>
</evidence>
<dbReference type="InterPro" id="IPR036859">
    <property type="entry name" value="CAP-Gly_dom_sf"/>
</dbReference>
<organism evidence="3 4">
    <name type="scientific">Mohoua ochrocephala</name>
    <dbReference type="NCBI Taxonomy" id="874463"/>
    <lineage>
        <taxon>Eukaryota</taxon>
        <taxon>Metazoa</taxon>
        <taxon>Chordata</taxon>
        <taxon>Craniata</taxon>
        <taxon>Vertebrata</taxon>
        <taxon>Euteleostomi</taxon>
        <taxon>Archelosauria</taxon>
        <taxon>Archosauria</taxon>
        <taxon>Dinosauria</taxon>
        <taxon>Saurischia</taxon>
        <taxon>Theropoda</taxon>
        <taxon>Coelurosauria</taxon>
        <taxon>Aves</taxon>
        <taxon>Neognathae</taxon>
        <taxon>Neoaves</taxon>
        <taxon>Telluraves</taxon>
        <taxon>Australaves</taxon>
        <taxon>Passeriformes</taxon>
        <taxon>Meliphagoidea</taxon>
        <taxon>Acanthizidae</taxon>
        <taxon>Mohoua</taxon>
    </lineage>
</organism>
<evidence type="ECO:0000259" key="2">
    <source>
        <dbReference type="PROSITE" id="PS50245"/>
    </source>
</evidence>
<dbReference type="SUPFAM" id="SSF74924">
    <property type="entry name" value="Cap-Gly domain"/>
    <property type="match status" value="1"/>
</dbReference>
<dbReference type="InterPro" id="IPR000938">
    <property type="entry name" value="CAP-Gly_domain"/>
</dbReference>
<keyword evidence="4" id="KW-1185">Reference proteome</keyword>
<feature type="non-terminal residue" evidence="3">
    <location>
        <position position="1"/>
    </location>
</feature>
<evidence type="ECO:0000256" key="1">
    <source>
        <dbReference type="SAM" id="MobiDB-lite"/>
    </source>
</evidence>
<sequence>PLSSFEIGDRVLVKQIQPGTLMFKGQTHFGSGHWAGVALDKAEGDNAGTYEGVKYFECAQHCGIFVRPHEISHLLGANKNSFSYVGDEEDSDSYDDDSLKGDCKYSEDDEWRMGFTEEKAEDTNSAGGSEVKENQARLHSAFLSGKGQKFPHSNQCNCN</sequence>
<accession>A0A7K7XUR4</accession>
<dbReference type="SMART" id="SM01052">
    <property type="entry name" value="CAP_GLY"/>
    <property type="match status" value="1"/>
</dbReference>
<dbReference type="EMBL" id="VZTA01025928">
    <property type="protein sequence ID" value="NXA69392.1"/>
    <property type="molecule type" value="Genomic_DNA"/>
</dbReference>
<dbReference type="PROSITE" id="PS50245">
    <property type="entry name" value="CAP_GLY_2"/>
    <property type="match status" value="1"/>
</dbReference>
<reference evidence="3 4" key="1">
    <citation type="submission" date="2019-09" db="EMBL/GenBank/DDBJ databases">
        <title>Bird 10,000 Genomes (B10K) Project - Family phase.</title>
        <authorList>
            <person name="Zhang G."/>
        </authorList>
    </citation>
    <scope>NUCLEOTIDE SEQUENCE [LARGE SCALE GENOMIC DNA]</scope>
    <source>
        <strain evidence="3">B10K-DU-030-22</strain>
        <tissue evidence="3">Blood</tissue>
    </source>
</reference>
<dbReference type="InterPro" id="IPR028750">
    <property type="entry name" value="CEP350/CC187"/>
</dbReference>
<dbReference type="PANTHER" id="PTHR13958:SF3">
    <property type="entry name" value="CAP-GLY DOMAIN-CONTAINING PROTEIN-RELATED"/>
    <property type="match status" value="1"/>
</dbReference>
<protein>
    <submittedName>
        <fullName evidence="3">CE350 protein</fullName>
    </submittedName>
</protein>
<dbReference type="GO" id="GO:0005813">
    <property type="term" value="C:centrosome"/>
    <property type="evidence" value="ECO:0007669"/>
    <property type="project" value="InterPro"/>
</dbReference>
<evidence type="ECO:0000313" key="3">
    <source>
        <dbReference type="EMBL" id="NXA69392.1"/>
    </source>
</evidence>
<dbReference type="GO" id="GO:0034453">
    <property type="term" value="P:microtubule anchoring"/>
    <property type="evidence" value="ECO:0007669"/>
    <property type="project" value="InterPro"/>
</dbReference>
<feature type="domain" description="CAP-Gly" evidence="2">
    <location>
        <begin position="25"/>
        <end position="67"/>
    </location>
</feature>
<name>A0A7K7XUR4_9PASS</name>
<gene>
    <name evidence="3" type="primary">Cep350_1</name>
    <name evidence="3" type="ORF">MOHOCH_R14719</name>
</gene>